<feature type="compositionally biased region" description="Basic residues" evidence="1">
    <location>
        <begin position="331"/>
        <end position="343"/>
    </location>
</feature>
<dbReference type="Proteomes" id="UP001153618">
    <property type="component" value="Unassembled WGS sequence"/>
</dbReference>
<evidence type="ECO:0000313" key="3">
    <source>
        <dbReference type="EMBL" id="CAG8097380.1"/>
    </source>
</evidence>
<keyword evidence="4" id="KW-1185">Reference proteome</keyword>
<dbReference type="Gene3D" id="1.10.287.110">
    <property type="entry name" value="DnaJ domain"/>
    <property type="match status" value="1"/>
</dbReference>
<feature type="region of interest" description="Disordered" evidence="1">
    <location>
        <begin position="471"/>
        <end position="513"/>
    </location>
</feature>
<dbReference type="PROSITE" id="PS00636">
    <property type="entry name" value="DNAJ_1"/>
    <property type="match status" value="1"/>
</dbReference>
<evidence type="ECO:0000313" key="4">
    <source>
        <dbReference type="Proteomes" id="UP001153618"/>
    </source>
</evidence>
<accession>A0A9W4HRH8</accession>
<dbReference type="SMART" id="SM00271">
    <property type="entry name" value="DnaJ"/>
    <property type="match status" value="1"/>
</dbReference>
<evidence type="ECO:0000256" key="1">
    <source>
        <dbReference type="SAM" id="MobiDB-lite"/>
    </source>
</evidence>
<feature type="domain" description="J" evidence="2">
    <location>
        <begin position="9"/>
        <end position="75"/>
    </location>
</feature>
<dbReference type="Pfam" id="PF00226">
    <property type="entry name" value="DnaJ"/>
    <property type="match status" value="1"/>
</dbReference>
<evidence type="ECO:0000259" key="2">
    <source>
        <dbReference type="PROSITE" id="PS50076"/>
    </source>
</evidence>
<dbReference type="PROSITE" id="PS50076">
    <property type="entry name" value="DNAJ_2"/>
    <property type="match status" value="1"/>
</dbReference>
<feature type="compositionally biased region" description="Basic and acidic residues" evidence="1">
    <location>
        <begin position="67"/>
        <end position="77"/>
    </location>
</feature>
<feature type="region of interest" description="Disordered" evidence="1">
    <location>
        <begin position="776"/>
        <end position="807"/>
    </location>
</feature>
<feature type="compositionally biased region" description="Polar residues" evidence="1">
    <location>
        <begin position="196"/>
        <end position="213"/>
    </location>
</feature>
<feature type="region of interest" description="Disordered" evidence="1">
    <location>
        <begin position="531"/>
        <end position="757"/>
    </location>
</feature>
<organism evidence="3 4">
    <name type="scientific">Penicillium olsonii</name>
    <dbReference type="NCBI Taxonomy" id="99116"/>
    <lineage>
        <taxon>Eukaryota</taxon>
        <taxon>Fungi</taxon>
        <taxon>Dikarya</taxon>
        <taxon>Ascomycota</taxon>
        <taxon>Pezizomycotina</taxon>
        <taxon>Eurotiomycetes</taxon>
        <taxon>Eurotiomycetidae</taxon>
        <taxon>Eurotiales</taxon>
        <taxon>Aspergillaceae</taxon>
        <taxon>Penicillium</taxon>
    </lineage>
</organism>
<feature type="compositionally biased region" description="Pro residues" evidence="1">
    <location>
        <begin position="684"/>
        <end position="694"/>
    </location>
</feature>
<dbReference type="OrthoDB" id="10265645at2759"/>
<feature type="compositionally biased region" description="Polar residues" evidence="1">
    <location>
        <begin position="595"/>
        <end position="606"/>
    </location>
</feature>
<feature type="compositionally biased region" description="Basic and acidic residues" evidence="1">
    <location>
        <begin position="783"/>
        <end position="793"/>
    </location>
</feature>
<feature type="compositionally biased region" description="Polar residues" evidence="1">
    <location>
        <begin position="545"/>
        <end position="584"/>
    </location>
</feature>
<feature type="compositionally biased region" description="Acidic residues" evidence="1">
    <location>
        <begin position="673"/>
        <end position="683"/>
    </location>
</feature>
<dbReference type="CDD" id="cd06257">
    <property type="entry name" value="DnaJ"/>
    <property type="match status" value="1"/>
</dbReference>
<protein>
    <recommendedName>
        <fullName evidence="2">J domain-containing protein</fullName>
    </recommendedName>
</protein>
<dbReference type="AlphaFoldDB" id="A0A9W4HRH8"/>
<dbReference type="PANTHER" id="PTHR24074">
    <property type="entry name" value="CO-CHAPERONE PROTEIN DJLA"/>
    <property type="match status" value="1"/>
</dbReference>
<dbReference type="EMBL" id="CAJVOS010000023">
    <property type="protein sequence ID" value="CAG8097380.1"/>
    <property type="molecule type" value="Genomic_DNA"/>
</dbReference>
<dbReference type="InterPro" id="IPR036869">
    <property type="entry name" value="J_dom_sf"/>
</dbReference>
<name>A0A9W4HRH8_PENOL</name>
<feature type="compositionally biased region" description="Polar residues" evidence="1">
    <location>
        <begin position="296"/>
        <end position="323"/>
    </location>
</feature>
<gene>
    <name evidence="3" type="ORF">POLS_LOCUS4574</name>
</gene>
<dbReference type="InterPro" id="IPR050817">
    <property type="entry name" value="DjlA_DnaK_co-chaperone"/>
</dbReference>
<reference evidence="3" key="1">
    <citation type="submission" date="2021-07" db="EMBL/GenBank/DDBJ databases">
        <authorList>
            <person name="Branca A.L. A."/>
        </authorList>
    </citation>
    <scope>NUCLEOTIDE SEQUENCE</scope>
</reference>
<sequence length="950" mass="104086">MVKSDVRKDYYADLGLQPSAEAEDIKRQFRKLALKYHPDRNPGREIEFNAKFQAIQAANEILSDPQQRVKYDTDRLRAGYGKNYGPARANTQRKTQTPSYPPRPTATPTPSAGAQYTKTPPNGPSAGARRYASHARAGPQQWKPNDNAQTRADAFKGFSNMRGGPPGGWQGFDPSTGRASAGTPGPGAQRQPFGASAQSTRPKSAFETFNTHSHSTKKKQGFAPGAAGGDEPMARNTSAYSSSSRTERPSSQYYEPAPPPTAKKSSDPEPKRHSYTPEYERSSRSYAQAGKGEKTFFSSSGLGRSQTMRDPSGTTRTNVNANTSSPASARSGRHRSASPKARRNTNNYDYTSSSESEDMPKPKAKAVPKSRLRPHQNFADFHRQQTQSPKNGRRSLRYDNLHLRPRAHFHRDPAQDPVYVIVTMLSYTKSKAMREYLLGLLNNTHLQDKNADKIDPKGHASDSAAFPKAPFQQTQYPNSSGSSSSINAQTGISPEPPERPHTTAFGRSSTSDLHKKFSAEDWRKHIEQFDFIGSGSPTREHPSKSPGSQSRGRAGQRNTNPPPVYNQSTAQPQQSDRSQPTQKPTPFAQAKFSADSWSEQLRNLSWTAPEAEKARQTANSVPPRSPKKPTRSGTKVRSAPQPASVASEADEAKDTINGHAQHVPPAPAAPDAGVEEMDIDEDLPAPPDSPPVPSKVPIGRSSSGSHPDPASQPLPESPAKKPKPPPRTEKSTPISPPRPALFNLGNLRNAGPFGNTTNGGIENLADIHTTLPFDSQAKQQATTERDIQPRDLKLPSPPRRPWAPTPVSISGSTPIIPREKWNWYVSAMGSYMHEWNVFNRRMLLHLNSRQEANETGLARGWISAVGDSVRLKIDADDDLTDKTGIDPDANASDEFLVPGSAKGGFSAYLRGVEEDVVVRKHWDVASELHRECILDLGRIREWIRNGGKVV</sequence>
<dbReference type="SUPFAM" id="SSF46565">
    <property type="entry name" value="Chaperone J-domain"/>
    <property type="match status" value="1"/>
</dbReference>
<feature type="compositionally biased region" description="Pro residues" evidence="1">
    <location>
        <begin position="795"/>
        <end position="804"/>
    </location>
</feature>
<comment type="caution">
    <text evidence="3">The sequence shown here is derived from an EMBL/GenBank/DDBJ whole genome shotgun (WGS) entry which is preliminary data.</text>
</comment>
<proteinExistence type="predicted"/>
<dbReference type="InterPro" id="IPR018253">
    <property type="entry name" value="DnaJ_domain_CS"/>
</dbReference>
<dbReference type="InterPro" id="IPR001623">
    <property type="entry name" value="DnaJ_domain"/>
</dbReference>
<feature type="region of interest" description="Disordered" evidence="1">
    <location>
        <begin position="61"/>
        <end position="373"/>
    </location>
</feature>
<feature type="compositionally biased region" description="Polar residues" evidence="1">
    <location>
        <begin position="344"/>
        <end position="354"/>
    </location>
</feature>
<feature type="compositionally biased region" description="Basic residues" evidence="1">
    <location>
        <begin position="362"/>
        <end position="373"/>
    </location>
</feature>
<dbReference type="PRINTS" id="PR00625">
    <property type="entry name" value="JDOMAIN"/>
</dbReference>
<dbReference type="FunFam" id="1.10.287.110:FF:000096">
    <property type="entry name" value="DnaJ domain protein"/>
    <property type="match status" value="1"/>
</dbReference>